<dbReference type="PANTHER" id="PTHR34136:SF1">
    <property type="entry name" value="UDP-N-ACETYL-D-MANNOSAMINURONIC ACID TRANSFERASE"/>
    <property type="match status" value="1"/>
</dbReference>
<evidence type="ECO:0000256" key="1">
    <source>
        <dbReference type="ARBA" id="ARBA00022676"/>
    </source>
</evidence>
<keyword evidence="7" id="KW-1185">Reference proteome</keyword>
<dbReference type="EMBL" id="CP059066">
    <property type="protein sequence ID" value="QSQ10376.1"/>
    <property type="molecule type" value="Genomic_DNA"/>
</dbReference>
<sequence length="274" mass="31276">MGNRNRKNRVEILGVPFDIITIDEAYRILVDFINKGQRSSSFNRQNEEDNPKQSRAKFVITANTEIVMAAQEDRELQEIIKKAHLVVADGIGVVWASKYFGEKIPERVAGFDLMNLILKKAPERGHRVFLLGGKPGVPEAASDRIAKLYPGIQIVGCHHGYFSHEEEDKIIRNINQGKPHFLFVAMGAPRQEKWIFRNLSRIDTGVCIGVGGSLDIFAGKTKRAPEIFQRTGLEWFYRLMREPYRIGRMMSLPRFVLKVMAKRYLGKGYRKAAE</sequence>
<dbReference type="HAMAP" id="MF_02070">
    <property type="entry name" value="TagA_TarA"/>
    <property type="match status" value="1"/>
</dbReference>
<dbReference type="UniPathway" id="UPA00632"/>
<comment type="similarity">
    <text evidence="5">Belongs to the glycosyltransferase 26 family. TagA/TarA subfamily.</text>
</comment>
<accession>A0A8A0RTA3</accession>
<protein>
    <recommendedName>
        <fullName evidence="5">N-acetylglucosaminyldiphosphoundecaprenol N-acetyl-beta-D-mannosaminyltransferase</fullName>
        <ecNumber evidence="5">2.4.1.187</ecNumber>
    </recommendedName>
    <alternativeName>
        <fullName evidence="5">N-acetylmannosaminyltransferase</fullName>
    </alternativeName>
    <alternativeName>
        <fullName evidence="5">UDP-N-acetylmannosamine transferase</fullName>
    </alternativeName>
    <alternativeName>
        <fullName evidence="5">UDP-N-acetylmannosamine:N-acetylglucosaminyl pyrophosphorylundecaprenol N-acetylmannosaminyltransferase</fullName>
    </alternativeName>
</protein>
<proteinExistence type="inferred from homology"/>
<gene>
    <name evidence="6" type="primary">tarA</name>
    <name evidence="6" type="ORF">H0A61_02781</name>
</gene>
<organism evidence="6 7">
    <name type="scientific">Koleobacter methoxysyntrophicus</name>
    <dbReference type="NCBI Taxonomy" id="2751313"/>
    <lineage>
        <taxon>Bacteria</taxon>
        <taxon>Bacillati</taxon>
        <taxon>Bacillota</taxon>
        <taxon>Clostridia</taxon>
        <taxon>Koleobacterales</taxon>
        <taxon>Koleobacteraceae</taxon>
        <taxon>Koleobacter</taxon>
    </lineage>
</organism>
<evidence type="ECO:0000313" key="6">
    <source>
        <dbReference type="EMBL" id="QSQ10376.1"/>
    </source>
</evidence>
<comment type="pathway">
    <text evidence="5">Cell wall biogenesis; teichoic acid biosynthesis.</text>
</comment>
<evidence type="ECO:0000313" key="7">
    <source>
        <dbReference type="Proteomes" id="UP000662904"/>
    </source>
</evidence>
<dbReference type="RefSeq" id="WP_206707685.1">
    <property type="nucleotide sequence ID" value="NZ_CP059066.1"/>
</dbReference>
<evidence type="ECO:0000256" key="5">
    <source>
        <dbReference type="HAMAP-Rule" id="MF_02070"/>
    </source>
</evidence>
<dbReference type="NCBIfam" id="TIGR00696">
    <property type="entry name" value="wecG_tagA_cpsF"/>
    <property type="match status" value="1"/>
</dbReference>
<dbReference type="InterPro" id="IPR034714">
    <property type="entry name" value="TagA_TarA"/>
</dbReference>
<evidence type="ECO:0000256" key="3">
    <source>
        <dbReference type="ARBA" id="ARBA00022944"/>
    </source>
</evidence>
<dbReference type="PANTHER" id="PTHR34136">
    <property type="match status" value="1"/>
</dbReference>
<comment type="function">
    <text evidence="5">Catalyzes the conversion of GlcNAc-PP-undecaprenol into ManNAc-GlcNAc-PP-undecaprenol, the first committed lipid intermediate in the de novo synthesis of teichoic acid.</text>
</comment>
<keyword evidence="4 5" id="KW-0961">Cell wall biogenesis/degradation</keyword>
<keyword evidence="3 5" id="KW-0777">Teichoic acid biosynthesis</keyword>
<comment type="catalytic activity">
    <reaction evidence="5">
        <text>UDP-N-acetyl-alpha-D-mannosamine + N-acetyl-alpha-D-glucosaminyl-di-trans,octa-cis-undecaprenyl diphosphate = N-acetyl-beta-D-mannosaminyl-(1-&gt;4)-N-acetyl-alpha-D-glucosaminyl di-trans,octa-cis-undecaprenyl diphosphate + UDP + H(+)</text>
        <dbReference type="Rhea" id="RHEA:16053"/>
        <dbReference type="ChEBI" id="CHEBI:15378"/>
        <dbReference type="ChEBI" id="CHEBI:58223"/>
        <dbReference type="ChEBI" id="CHEBI:62959"/>
        <dbReference type="ChEBI" id="CHEBI:68623"/>
        <dbReference type="ChEBI" id="CHEBI:132210"/>
        <dbReference type="EC" id="2.4.1.187"/>
    </reaction>
</comment>
<dbReference type="GO" id="GO:0019350">
    <property type="term" value="P:teichoic acid biosynthetic process"/>
    <property type="evidence" value="ECO:0007669"/>
    <property type="project" value="UniProtKB-UniRule"/>
</dbReference>
<dbReference type="EC" id="2.4.1.187" evidence="5"/>
<dbReference type="AlphaFoldDB" id="A0A8A0RTA3"/>
<dbReference type="GO" id="GO:0047244">
    <property type="term" value="F:N-acetylglucosaminyldiphosphoundecaprenol N-acetyl-beta-D-mannosaminyltransferase activity"/>
    <property type="evidence" value="ECO:0007669"/>
    <property type="project" value="UniProtKB-UniRule"/>
</dbReference>
<dbReference type="KEGG" id="kme:H0A61_02781"/>
<dbReference type="Proteomes" id="UP000662904">
    <property type="component" value="Chromosome"/>
</dbReference>
<keyword evidence="1 5" id="KW-0328">Glycosyltransferase</keyword>
<dbReference type="GO" id="GO:0071555">
    <property type="term" value="P:cell wall organization"/>
    <property type="evidence" value="ECO:0007669"/>
    <property type="project" value="UniProtKB-KW"/>
</dbReference>
<dbReference type="Pfam" id="PF03808">
    <property type="entry name" value="Glyco_tran_WecG"/>
    <property type="match status" value="1"/>
</dbReference>
<name>A0A8A0RTA3_9FIRM</name>
<dbReference type="InterPro" id="IPR004629">
    <property type="entry name" value="WecG_TagA_CpsF"/>
</dbReference>
<evidence type="ECO:0000256" key="4">
    <source>
        <dbReference type="ARBA" id="ARBA00023316"/>
    </source>
</evidence>
<keyword evidence="2 5" id="KW-0808">Transferase</keyword>
<evidence type="ECO:0000256" key="2">
    <source>
        <dbReference type="ARBA" id="ARBA00022679"/>
    </source>
</evidence>
<reference evidence="6" key="1">
    <citation type="submission" date="2020-07" db="EMBL/GenBank/DDBJ databases">
        <title>Koleobacter methoxysyntrophicus gen. nov., sp. nov., a novel anaerobic bacterium isolated from deep subsurface oil field and proposal of Koleobacterales ord. nov. in the phylum Firmicutes.</title>
        <authorList>
            <person name="Sakamoto S."/>
            <person name="Tamaki H."/>
        </authorList>
    </citation>
    <scope>NUCLEOTIDE SEQUENCE</scope>
    <source>
        <strain evidence="6">NRmbB1</strain>
    </source>
</reference>
<dbReference type="CDD" id="cd06533">
    <property type="entry name" value="Glyco_transf_WecG_TagA"/>
    <property type="match status" value="1"/>
</dbReference>